<evidence type="ECO:0000313" key="4">
    <source>
        <dbReference type="Proteomes" id="UP000181951"/>
    </source>
</evidence>
<dbReference type="STRING" id="310780.SAMN05216267_1002182"/>
<reference evidence="3 4" key="1">
    <citation type="submission" date="2016-10" db="EMBL/GenBank/DDBJ databases">
        <authorList>
            <person name="de Groot N.N."/>
        </authorList>
    </citation>
    <scope>NUCLEOTIDE SEQUENCE [LARGE SCALE GENOMIC DNA]</scope>
    <source>
        <strain evidence="3 4">CGMCC 4.2026</strain>
    </source>
</reference>
<dbReference type="EMBL" id="FODD01000002">
    <property type="protein sequence ID" value="SEN18350.1"/>
    <property type="molecule type" value="Genomic_DNA"/>
</dbReference>
<feature type="region of interest" description="Disordered" evidence="1">
    <location>
        <begin position="1"/>
        <end position="27"/>
    </location>
</feature>
<evidence type="ECO:0000256" key="1">
    <source>
        <dbReference type="SAM" id="MobiDB-lite"/>
    </source>
</evidence>
<evidence type="ECO:0000259" key="2">
    <source>
        <dbReference type="Pfam" id="PF13577"/>
    </source>
</evidence>
<dbReference type="Gene3D" id="3.10.450.50">
    <property type="match status" value="1"/>
</dbReference>
<dbReference type="InterPro" id="IPR037401">
    <property type="entry name" value="SnoaL-like"/>
</dbReference>
<dbReference type="AlphaFoldDB" id="A0A1H8EG31"/>
<evidence type="ECO:0000313" key="3">
    <source>
        <dbReference type="EMBL" id="SEN18350.1"/>
    </source>
</evidence>
<dbReference type="Pfam" id="PF13577">
    <property type="entry name" value="SnoaL_4"/>
    <property type="match status" value="1"/>
</dbReference>
<dbReference type="OrthoDB" id="9130903at2"/>
<organism evidence="3 4">
    <name type="scientific">Actinacidiphila rubida</name>
    <dbReference type="NCBI Taxonomy" id="310780"/>
    <lineage>
        <taxon>Bacteria</taxon>
        <taxon>Bacillati</taxon>
        <taxon>Actinomycetota</taxon>
        <taxon>Actinomycetes</taxon>
        <taxon>Kitasatosporales</taxon>
        <taxon>Streptomycetaceae</taxon>
        <taxon>Actinacidiphila</taxon>
    </lineage>
</organism>
<proteinExistence type="predicted"/>
<accession>A0A1H8EG31</accession>
<dbReference type="SUPFAM" id="SSF54427">
    <property type="entry name" value="NTF2-like"/>
    <property type="match status" value="1"/>
</dbReference>
<protein>
    <submittedName>
        <fullName evidence="3">SnoaL-like domain-containing protein</fullName>
    </submittedName>
</protein>
<gene>
    <name evidence="3" type="ORF">SAMN05216267_1002182</name>
</gene>
<feature type="domain" description="SnoaL-like" evidence="2">
    <location>
        <begin position="33"/>
        <end position="189"/>
    </location>
</feature>
<dbReference type="Proteomes" id="UP000181951">
    <property type="component" value="Unassembled WGS sequence"/>
</dbReference>
<feature type="region of interest" description="Disordered" evidence="1">
    <location>
        <begin position="189"/>
        <end position="212"/>
    </location>
</feature>
<keyword evidence="4" id="KW-1185">Reference proteome</keyword>
<feature type="compositionally biased region" description="Gly residues" evidence="1">
    <location>
        <begin position="1"/>
        <end position="14"/>
    </location>
</feature>
<sequence length="212" mass="21715">MAPEGGGPAAGSGGTAPPVTAPSPAPGTAPAALYAEVERFYARQAQLLGEGRLDQWALTFTEDAVFEQEAQAGRVWTGNAPSARRGRAAIVAAARGAVAARREAAAVRRYLIGMLTLSPATDAATDAAMDAAAGTGTETGAGTCAGALRTRYRAVLLQTPEGGAPEVYLSTTGRDVLVRQDGDWRVRHRINSHDNAPAGSAGAPTRKDPDHG</sequence>
<name>A0A1H8EG31_9ACTN</name>
<dbReference type="RefSeq" id="WP_079175897.1">
    <property type="nucleotide sequence ID" value="NZ_FODD01000002.1"/>
</dbReference>
<dbReference type="InterPro" id="IPR032710">
    <property type="entry name" value="NTF2-like_dom_sf"/>
</dbReference>